<sequence>MPHFRGVYMRDGLPAKPLVNERAIINLDSSSGKGTHWVCYSKKGNVVDYFDSFGVKPPTELISYLGKKSDISYNSEQVQKINQIICGHLCLEWLDALDSGKDERKRKS</sequence>
<name>A0A0R3Q548_9BILA</name>
<reference evidence="1 2" key="2">
    <citation type="submission" date="2018-11" db="EMBL/GenBank/DDBJ databases">
        <authorList>
            <consortium name="Pathogen Informatics"/>
        </authorList>
    </citation>
    <scope>NUCLEOTIDE SEQUENCE [LARGE SCALE GENOMIC DNA]</scope>
</reference>
<evidence type="ECO:0000313" key="1">
    <source>
        <dbReference type="EMBL" id="VDO08599.1"/>
    </source>
</evidence>
<dbReference type="WBParaSite" id="BTMF_0000143801-mRNA-1">
    <property type="protein sequence ID" value="BTMF_0000143801-mRNA-1"/>
    <property type="gene ID" value="BTMF_0000143801"/>
</dbReference>
<protein>
    <submittedName>
        <fullName evidence="3">LRAT domain-containing protein</fullName>
    </submittedName>
</protein>
<dbReference type="AlphaFoldDB" id="A0A0R3Q548"/>
<dbReference type="Proteomes" id="UP000280834">
    <property type="component" value="Unassembled WGS sequence"/>
</dbReference>
<accession>A0A0R3Q548</accession>
<dbReference type="EMBL" id="UZAG01000489">
    <property type="protein sequence ID" value="VDO08599.1"/>
    <property type="molecule type" value="Genomic_DNA"/>
</dbReference>
<organism evidence="3">
    <name type="scientific">Brugia timori</name>
    <dbReference type="NCBI Taxonomy" id="42155"/>
    <lineage>
        <taxon>Eukaryota</taxon>
        <taxon>Metazoa</taxon>
        <taxon>Ecdysozoa</taxon>
        <taxon>Nematoda</taxon>
        <taxon>Chromadorea</taxon>
        <taxon>Rhabditida</taxon>
        <taxon>Spirurina</taxon>
        <taxon>Spiruromorpha</taxon>
        <taxon>Filarioidea</taxon>
        <taxon>Onchocercidae</taxon>
        <taxon>Brugia</taxon>
    </lineage>
</organism>
<gene>
    <name evidence="1" type="ORF">BTMF_LOCUS780</name>
</gene>
<dbReference type="Gene3D" id="3.40.395.10">
    <property type="entry name" value="Adenoviral Proteinase, Chain A"/>
    <property type="match status" value="1"/>
</dbReference>
<proteinExistence type="predicted"/>
<evidence type="ECO:0000313" key="2">
    <source>
        <dbReference type="Proteomes" id="UP000280834"/>
    </source>
</evidence>
<keyword evidence="2" id="KW-1185">Reference proteome</keyword>
<evidence type="ECO:0000313" key="3">
    <source>
        <dbReference type="WBParaSite" id="BTMF_0000143801-mRNA-1"/>
    </source>
</evidence>
<reference evidence="3" key="1">
    <citation type="submission" date="2017-02" db="UniProtKB">
        <authorList>
            <consortium name="WormBaseParasite"/>
        </authorList>
    </citation>
    <scope>IDENTIFICATION</scope>
</reference>